<evidence type="ECO:0008006" key="4">
    <source>
        <dbReference type="Google" id="ProtNLM"/>
    </source>
</evidence>
<dbReference type="Proteomes" id="UP000183988">
    <property type="component" value="Unassembled WGS sequence"/>
</dbReference>
<name>A0A1M5MZV8_9BACI</name>
<keyword evidence="3" id="KW-1185">Reference proteome</keyword>
<feature type="transmembrane region" description="Helical" evidence="1">
    <location>
        <begin position="6"/>
        <end position="24"/>
    </location>
</feature>
<feature type="transmembrane region" description="Helical" evidence="1">
    <location>
        <begin position="33"/>
        <end position="54"/>
    </location>
</feature>
<dbReference type="EMBL" id="FQVW01000068">
    <property type="protein sequence ID" value="SHG82672.1"/>
    <property type="molecule type" value="Genomic_DNA"/>
</dbReference>
<dbReference type="AlphaFoldDB" id="A0A1M5MZV8"/>
<reference evidence="2 3" key="1">
    <citation type="submission" date="2016-11" db="EMBL/GenBank/DDBJ databases">
        <authorList>
            <person name="Jaros S."/>
            <person name="Januszkiewicz K."/>
            <person name="Wedrychowicz H."/>
        </authorList>
    </citation>
    <scope>NUCLEOTIDE SEQUENCE [LARGE SCALE GENOMIC DNA]</scope>
    <source>
        <strain evidence="2 3">IBRC-M 10683</strain>
    </source>
</reference>
<proteinExistence type="predicted"/>
<dbReference type="RefSeq" id="WP_072891957.1">
    <property type="nucleotide sequence ID" value="NZ_FQVW01000068.1"/>
</dbReference>
<evidence type="ECO:0000313" key="3">
    <source>
        <dbReference type="Proteomes" id="UP000183988"/>
    </source>
</evidence>
<feature type="transmembrane region" description="Helical" evidence="1">
    <location>
        <begin position="66"/>
        <end position="84"/>
    </location>
</feature>
<accession>A0A1M5MZV8</accession>
<dbReference type="OrthoDB" id="2896913at2"/>
<sequence length="96" mass="10695">MLGLFIAWIVLSLTVSLFLGLLMLRKTDELKGAFLTAVIANFITLSLAGIWWFRTETDGISQVLGVLYYGLAVVIISIINWIVLRKSGKSSVYKEN</sequence>
<evidence type="ECO:0000313" key="2">
    <source>
        <dbReference type="EMBL" id="SHG82672.1"/>
    </source>
</evidence>
<keyword evidence="1" id="KW-1133">Transmembrane helix</keyword>
<dbReference type="STRING" id="930117.SAMN05216225_10689"/>
<keyword evidence="1" id="KW-0472">Membrane</keyword>
<protein>
    <recommendedName>
        <fullName evidence="4">YesK-like protein</fullName>
    </recommendedName>
</protein>
<organism evidence="2 3">
    <name type="scientific">Ornithinibacillus halophilus</name>
    <dbReference type="NCBI Taxonomy" id="930117"/>
    <lineage>
        <taxon>Bacteria</taxon>
        <taxon>Bacillati</taxon>
        <taxon>Bacillota</taxon>
        <taxon>Bacilli</taxon>
        <taxon>Bacillales</taxon>
        <taxon>Bacillaceae</taxon>
        <taxon>Ornithinibacillus</taxon>
    </lineage>
</organism>
<evidence type="ECO:0000256" key="1">
    <source>
        <dbReference type="SAM" id="Phobius"/>
    </source>
</evidence>
<keyword evidence="1" id="KW-0812">Transmembrane</keyword>
<gene>
    <name evidence="2" type="ORF">SAMN05216225_10689</name>
</gene>